<reference evidence="2 3" key="1">
    <citation type="submission" date="2024-03" db="EMBL/GenBank/DDBJ databases">
        <title>Novel species of the genus Variovorax.</title>
        <authorList>
            <person name="Liu Q."/>
            <person name="Xin Y.-H."/>
        </authorList>
    </citation>
    <scope>NUCLEOTIDE SEQUENCE [LARGE SCALE GENOMIC DNA]</scope>
    <source>
        <strain evidence="2 3">KACC 18900</strain>
    </source>
</reference>
<dbReference type="Pfam" id="PF05787">
    <property type="entry name" value="PhoX"/>
    <property type="match status" value="1"/>
</dbReference>
<evidence type="ECO:0000313" key="3">
    <source>
        <dbReference type="Proteomes" id="UP001385892"/>
    </source>
</evidence>
<evidence type="ECO:0000256" key="1">
    <source>
        <dbReference type="SAM" id="MobiDB-lite"/>
    </source>
</evidence>
<keyword evidence="3" id="KW-1185">Reference proteome</keyword>
<dbReference type="PROSITE" id="PS51318">
    <property type="entry name" value="TAT"/>
    <property type="match status" value="1"/>
</dbReference>
<accession>A0ABU8WCH0</accession>
<dbReference type="PANTHER" id="PTHR35399:SF2">
    <property type="entry name" value="DUF839 DOMAIN-CONTAINING PROTEIN"/>
    <property type="match status" value="1"/>
</dbReference>
<sequence>MTHPTETHPYVDPDDLDNNPSSNTALHELVATRMHRRHVLRGGVGALAAATIGPLALGACGGGGSNGFPLVAAAPAPAPAPTPTPTPTPTPAPPAGPTLGFNAVSKSLADTVVVPAGYTATVIYATGDSIDPAVGDYRNDGTDADFARRSGDQHDGMHFFGLTPDGKPSVSATERALMCINHEAINGTVAFMHPNGQTNASSGARPEAEALKEVEAHGAAVVELARSNGKLAVVKNTTFNRRITPRTPMVFGGPAKGSALLKTLYSPDGTAARGMIGNCASGYTPWGTYLTCEENFAGFFTRSATDDAVRTAKELTAFKRIGLRQNVTGGQRWSTVVPADATNTEYQRWNASKTGTSTDGTDDFRNSHNTFGWVVEIDPYDATSTPVKHTALGRFAHEGAWPSNPVVGKPLAFYMGDDSRSEYVYKYVSKATWSAADANPADRLATGAKYLDDGTLYAARFNADGTGTWLPLDLSNTVVSGNTAYAFADLADVLVNARLAADAAGATKCDRPEWTAVNPLNGEIYITMTENPDRGNVGTLSSNNVPNPDVEPAFPRYWLDNKGITAQNAAAQANKGDVNGQVMRIRETGNDASATTFNWDIYLFGSQAKADAGLDDANYQQNVNLSGLSDFNDLSKPDGCWFSRASGILWIETDDNAYYDVTNCMLLAAVPGTYGDGGKVDVVNQANGKPGTAGTAPVTVTTYAGKKMNDTIFKRFLTAPKGAEVTGLAESPDGKALFINIQHPGENTAAADIADASKYESHWPGNGAGIAAAYGPGGATARPRSATVMITKDDGGVIGL</sequence>
<feature type="region of interest" description="Disordered" evidence="1">
    <location>
        <begin position="1"/>
        <end position="23"/>
    </location>
</feature>
<protein>
    <submittedName>
        <fullName evidence="2">Alkaline phosphatase PhoX</fullName>
    </submittedName>
</protein>
<organism evidence="2 3">
    <name type="scientific">Variovorax rhizosphaerae</name>
    <dbReference type="NCBI Taxonomy" id="1836200"/>
    <lineage>
        <taxon>Bacteria</taxon>
        <taxon>Pseudomonadati</taxon>
        <taxon>Pseudomonadota</taxon>
        <taxon>Betaproteobacteria</taxon>
        <taxon>Burkholderiales</taxon>
        <taxon>Comamonadaceae</taxon>
        <taxon>Variovorax</taxon>
    </lineage>
</organism>
<dbReference type="InterPro" id="IPR008557">
    <property type="entry name" value="PhoX"/>
</dbReference>
<dbReference type="EMBL" id="JBBKZT010000001">
    <property type="protein sequence ID" value="MEJ8845201.1"/>
    <property type="molecule type" value="Genomic_DNA"/>
</dbReference>
<name>A0ABU8WCH0_9BURK</name>
<proteinExistence type="predicted"/>
<dbReference type="Proteomes" id="UP001385892">
    <property type="component" value="Unassembled WGS sequence"/>
</dbReference>
<feature type="compositionally biased region" description="Pro residues" evidence="1">
    <location>
        <begin position="77"/>
        <end position="96"/>
    </location>
</feature>
<feature type="region of interest" description="Disordered" evidence="1">
    <location>
        <begin position="77"/>
        <end position="98"/>
    </location>
</feature>
<gene>
    <name evidence="2" type="ORF">WKW82_00965</name>
</gene>
<dbReference type="PANTHER" id="PTHR35399">
    <property type="entry name" value="SLR8030 PROTEIN"/>
    <property type="match status" value="1"/>
</dbReference>
<feature type="compositionally biased region" description="Basic and acidic residues" evidence="1">
    <location>
        <begin position="1"/>
        <end position="11"/>
    </location>
</feature>
<comment type="caution">
    <text evidence="2">The sequence shown here is derived from an EMBL/GenBank/DDBJ whole genome shotgun (WGS) entry which is preliminary data.</text>
</comment>
<dbReference type="InterPro" id="IPR006311">
    <property type="entry name" value="TAT_signal"/>
</dbReference>
<evidence type="ECO:0000313" key="2">
    <source>
        <dbReference type="EMBL" id="MEJ8845201.1"/>
    </source>
</evidence>
<dbReference type="RefSeq" id="WP_340340382.1">
    <property type="nucleotide sequence ID" value="NZ_JBBKZT010000001.1"/>
</dbReference>